<evidence type="ECO:0000313" key="5">
    <source>
        <dbReference type="Proteomes" id="UP000289257"/>
    </source>
</evidence>
<dbReference type="GO" id="GO:0016787">
    <property type="term" value="F:hydrolase activity"/>
    <property type="evidence" value="ECO:0007669"/>
    <property type="project" value="UniProtKB-KW"/>
</dbReference>
<dbReference type="SUPFAM" id="SSF63817">
    <property type="entry name" value="Sortase"/>
    <property type="match status" value="1"/>
</dbReference>
<keyword evidence="3" id="KW-0812">Transmembrane</keyword>
<evidence type="ECO:0000256" key="2">
    <source>
        <dbReference type="SAM" id="MobiDB-lite"/>
    </source>
</evidence>
<comment type="caution">
    <text evidence="4">The sequence shown here is derived from an EMBL/GenBank/DDBJ whole genome shotgun (WGS) entry which is preliminary data.</text>
</comment>
<feature type="transmembrane region" description="Helical" evidence="3">
    <location>
        <begin position="179"/>
        <end position="197"/>
    </location>
</feature>
<evidence type="ECO:0000256" key="1">
    <source>
        <dbReference type="ARBA" id="ARBA00022801"/>
    </source>
</evidence>
<dbReference type="Proteomes" id="UP000289257">
    <property type="component" value="Unassembled WGS sequence"/>
</dbReference>
<feature type="compositionally biased region" description="Basic and acidic residues" evidence="2">
    <location>
        <begin position="1"/>
        <end position="11"/>
    </location>
</feature>
<keyword evidence="3" id="KW-1133">Transmembrane helix</keyword>
<sequence length="416" mass="45483">MKPDNDNKNVDDSTSDVQPQSAGDTVAPQAHQSVDNLAQQKLAADVIRSQIGHLYDSSSGEVVTETPQQSDPNPYQRDHTPHPLPEAEQWKQYHTAWQNYYQQYYENYYAFQVAQPPALVVKDSDDIQTNNFFQHQSTETKREVTPESLSNSEALSELRQKLLGRVTDSAKKIRKSRHFIPIISAVVVVAAFVVIQYNQLITANVLAYVSPGSINPQNIIVDPTTDVAVTQESKLIIPKINVDVPVIYDVGTDNASQMAAMAKGVAQFPIPGANSHPGEIGNTVLAGHSSNDLFDKGDYKFIFAQLEKLTIGDSIYANYKGKRYTYIVTKMQVVAPTNVGALVYPTTKPVMTLVTCTPLGTSLNRLLVTAEQVSPDPSAAAPAPTVSNPAKNSTSFIPGDNGTLFSKLFTQLFGPK</sequence>
<keyword evidence="3" id="KW-0472">Membrane</keyword>
<protein>
    <submittedName>
        <fullName evidence="4">Sortase</fullName>
    </submittedName>
</protein>
<dbReference type="InterPro" id="IPR005754">
    <property type="entry name" value="Sortase"/>
</dbReference>
<keyword evidence="1" id="KW-0378">Hydrolase</keyword>
<gene>
    <name evidence="4" type="ORF">EOT05_02725</name>
</gene>
<name>A0A4Q0AHI8_9BACT</name>
<dbReference type="AlphaFoldDB" id="A0A4Q0AHI8"/>
<reference evidence="4" key="1">
    <citation type="submission" date="2019-01" db="EMBL/GenBank/DDBJ databases">
        <title>Genomic signatures and co-occurrence patterns of the ultra-small Saccharimodia (Patescibacteria phylum) suggest a symbiotic lifestyle.</title>
        <authorList>
            <person name="Lemos L."/>
            <person name="Medeiros J."/>
            <person name="Andreote F."/>
            <person name="Fernandes G."/>
            <person name="Varani A."/>
            <person name="Oliveira G."/>
            <person name="Pylro V."/>
        </authorList>
    </citation>
    <scope>NUCLEOTIDE SEQUENCE [LARGE SCALE GENOMIC DNA]</scope>
    <source>
        <strain evidence="4">AMD02</strain>
    </source>
</reference>
<accession>A0A4Q0AHI8</accession>
<feature type="region of interest" description="Disordered" evidence="2">
    <location>
        <begin position="57"/>
        <end position="82"/>
    </location>
</feature>
<dbReference type="Pfam" id="PF04203">
    <property type="entry name" value="Sortase"/>
    <property type="match status" value="1"/>
</dbReference>
<evidence type="ECO:0000313" key="4">
    <source>
        <dbReference type="EMBL" id="RWZ78641.1"/>
    </source>
</evidence>
<keyword evidence="5" id="KW-1185">Reference proteome</keyword>
<feature type="compositionally biased region" description="Polar residues" evidence="2">
    <location>
        <begin position="57"/>
        <end position="73"/>
    </location>
</feature>
<dbReference type="Gene3D" id="2.40.260.10">
    <property type="entry name" value="Sortase"/>
    <property type="match status" value="1"/>
</dbReference>
<dbReference type="NCBIfam" id="TIGR01076">
    <property type="entry name" value="sortase_fam"/>
    <property type="match status" value="1"/>
</dbReference>
<proteinExistence type="predicted"/>
<feature type="region of interest" description="Disordered" evidence="2">
    <location>
        <begin position="1"/>
        <end position="37"/>
    </location>
</feature>
<organism evidence="4 5">
    <name type="scientific">Candidatus Microsaccharimonas sossegonensis</name>
    <dbReference type="NCBI Taxonomy" id="2506948"/>
    <lineage>
        <taxon>Bacteria</taxon>
        <taxon>Candidatus Saccharimonadota</taxon>
        <taxon>Candidatus Saccharimonadia</taxon>
        <taxon>Candidatus Saccharimonadales</taxon>
        <taxon>Candidatus Saccharimonadaceae</taxon>
        <taxon>Candidatus Microsaccharimonas</taxon>
    </lineage>
</organism>
<evidence type="ECO:0000256" key="3">
    <source>
        <dbReference type="SAM" id="Phobius"/>
    </source>
</evidence>
<dbReference type="InterPro" id="IPR023365">
    <property type="entry name" value="Sortase_dom-sf"/>
</dbReference>
<dbReference type="EMBL" id="SCKX01000001">
    <property type="protein sequence ID" value="RWZ78641.1"/>
    <property type="molecule type" value="Genomic_DNA"/>
</dbReference>